<reference evidence="18 19" key="1">
    <citation type="journal article" date="2015" name="Genome Announc.">
        <title>Expanding the biotechnology potential of lactobacilli through comparative genomics of 213 strains and associated genera.</title>
        <authorList>
            <person name="Sun Z."/>
            <person name="Harris H.M."/>
            <person name="McCann A."/>
            <person name="Guo C."/>
            <person name="Argimon S."/>
            <person name="Zhang W."/>
            <person name="Yang X."/>
            <person name="Jeffery I.B."/>
            <person name="Cooney J.C."/>
            <person name="Kagawa T.F."/>
            <person name="Liu W."/>
            <person name="Song Y."/>
            <person name="Salvetti E."/>
            <person name="Wrobel A."/>
            <person name="Rasinkangas P."/>
            <person name="Parkhill J."/>
            <person name="Rea M.C."/>
            <person name="O'Sullivan O."/>
            <person name="Ritari J."/>
            <person name="Douillard F.P."/>
            <person name="Paul Ross R."/>
            <person name="Yang R."/>
            <person name="Briner A.E."/>
            <person name="Felis G.E."/>
            <person name="de Vos W.M."/>
            <person name="Barrangou R."/>
            <person name="Klaenhammer T.R."/>
            <person name="Caufield P.W."/>
            <person name="Cui Y."/>
            <person name="Zhang H."/>
            <person name="O'Toole P.W."/>
        </authorList>
    </citation>
    <scope>NUCLEOTIDE SEQUENCE [LARGE SCALE GENOMIC DNA]</scope>
    <source>
        <strain evidence="18 19">DSM 20623</strain>
    </source>
</reference>
<keyword evidence="19" id="KW-1185">Reference proteome</keyword>
<protein>
    <recommendedName>
        <fullName evidence="4 14">3-oxoacyl-[acyl-carrier-protein] synthase 2</fullName>
        <ecNumber evidence="3 14">2.3.1.179</ecNumber>
    </recommendedName>
</protein>
<organism evidence="18 19">
    <name type="scientific">Carnobacterium divergens DSM 20623</name>
    <dbReference type="NCBI Taxonomy" id="1449336"/>
    <lineage>
        <taxon>Bacteria</taxon>
        <taxon>Bacillati</taxon>
        <taxon>Bacillota</taxon>
        <taxon>Bacilli</taxon>
        <taxon>Lactobacillales</taxon>
        <taxon>Carnobacteriaceae</taxon>
        <taxon>Carnobacterium</taxon>
    </lineage>
</organism>
<dbReference type="Pfam" id="PF00109">
    <property type="entry name" value="ketoacyl-synt"/>
    <property type="match status" value="1"/>
</dbReference>
<dbReference type="InterPro" id="IPR016039">
    <property type="entry name" value="Thiolase-like"/>
</dbReference>
<comment type="function">
    <text evidence="11 14">Involved in the type II fatty acid elongation cycle. Catalyzes the elongation of a wide range of acyl-ACP by the addition of two carbons from malonyl-ACP to an acyl acceptor. Can efficiently catalyze the conversion of palmitoleoyl-ACP (cis-hexadec-9-enoyl-ACP) to cis-vaccenoyl-ACP (cis-octadec-11-enoyl-ACP), an essential step in the thermal regulation of fatty acid composition.</text>
</comment>
<dbReference type="GO" id="GO:0006633">
    <property type="term" value="P:fatty acid biosynthetic process"/>
    <property type="evidence" value="ECO:0007669"/>
    <property type="project" value="UniProtKB-UniRule"/>
</dbReference>
<keyword evidence="10 14" id="KW-0012">Acyltransferase</keyword>
<dbReference type="PROSITE" id="PS00606">
    <property type="entry name" value="KS3_1"/>
    <property type="match status" value="1"/>
</dbReference>
<keyword evidence="5 14" id="KW-0444">Lipid biosynthesis</keyword>
<dbReference type="InterPro" id="IPR000794">
    <property type="entry name" value="Beta-ketoacyl_synthase"/>
</dbReference>
<evidence type="ECO:0000256" key="13">
    <source>
        <dbReference type="ARBA" id="ARBA00047659"/>
    </source>
</evidence>
<evidence type="ECO:0000256" key="14">
    <source>
        <dbReference type="PIRNR" id="PIRNR000447"/>
    </source>
</evidence>
<dbReference type="InterPro" id="IPR014031">
    <property type="entry name" value="Ketoacyl_synth_C"/>
</dbReference>
<evidence type="ECO:0000256" key="4">
    <source>
        <dbReference type="ARBA" id="ARBA00014657"/>
    </source>
</evidence>
<evidence type="ECO:0000256" key="16">
    <source>
        <dbReference type="RuleBase" id="RU003694"/>
    </source>
</evidence>
<comment type="similarity">
    <text evidence="2 14 16">Belongs to the thiolase-like superfamily. Beta-ketoacyl-ACP synthases family.</text>
</comment>
<dbReference type="InterPro" id="IPR018201">
    <property type="entry name" value="Ketoacyl_synth_AS"/>
</dbReference>
<evidence type="ECO:0000256" key="9">
    <source>
        <dbReference type="ARBA" id="ARBA00023160"/>
    </source>
</evidence>
<dbReference type="Pfam" id="PF02801">
    <property type="entry name" value="Ketoacyl-synt_C"/>
    <property type="match status" value="1"/>
</dbReference>
<proteinExistence type="inferred from homology"/>
<evidence type="ECO:0000256" key="15">
    <source>
        <dbReference type="PIRSR" id="PIRSR000447-1"/>
    </source>
</evidence>
<dbReference type="Proteomes" id="UP000051658">
    <property type="component" value="Unassembled WGS sequence"/>
</dbReference>
<dbReference type="InterPro" id="IPR020841">
    <property type="entry name" value="PKS_Beta-ketoAc_synthase_dom"/>
</dbReference>
<dbReference type="UniPathway" id="UPA00094"/>
<comment type="catalytic activity">
    <reaction evidence="12 14">
        <text>(9Z)-hexadecenoyl-[ACP] + malonyl-[ACP] + H(+) = 3-oxo-(11Z)-octadecenoyl-[ACP] + holo-[ACP] + CO2</text>
        <dbReference type="Rhea" id="RHEA:55040"/>
        <dbReference type="Rhea" id="RHEA-COMP:9623"/>
        <dbReference type="Rhea" id="RHEA-COMP:9685"/>
        <dbReference type="Rhea" id="RHEA-COMP:10800"/>
        <dbReference type="Rhea" id="RHEA-COMP:14074"/>
        <dbReference type="ChEBI" id="CHEBI:15378"/>
        <dbReference type="ChEBI" id="CHEBI:16526"/>
        <dbReference type="ChEBI" id="CHEBI:64479"/>
        <dbReference type="ChEBI" id="CHEBI:78449"/>
        <dbReference type="ChEBI" id="CHEBI:83989"/>
        <dbReference type="ChEBI" id="CHEBI:138538"/>
        <dbReference type="EC" id="2.3.1.179"/>
    </reaction>
</comment>
<evidence type="ECO:0000256" key="3">
    <source>
        <dbReference type="ARBA" id="ARBA00012356"/>
    </source>
</evidence>
<keyword evidence="8" id="KW-0443">Lipid metabolism</keyword>
<dbReference type="PIRSF" id="PIRSF000447">
    <property type="entry name" value="KAS_II"/>
    <property type="match status" value="1"/>
</dbReference>
<sequence>MNRVVITGMGAVTPIGNSVDAFWESLKAGKNGVTEITRFDASETGVTLAAELKDFDATVYMPKKETKRTDLFSQYGIAAAVQAMENSGLDTEKIDVDRFGVIVSSGIGGMNTIQEQVIKMHDRGPQRVAPFFVPMVIGNMAAGNIAIRVGAKGLCTSIVTACASGTNSIGEAFRSIKHGYSDVILAGGTEATICEIGIAGFGALTALSKSTDPERGSIPFDKERNGFVMGEGAGVLVLEELQHALDRGAKIYGEVVGYGSTCDAGHMTSPSVDGSGAGKAMIQAMKEAGIEPKDVDYINAHGTSTPANDSAETTAIKYAMGEEAHNVPISSTKSMIGHLLGAAGAVEGIACVKALENDFLPPTIGFKEADEACDLDYIPNVGRKVESAKYALSNSLGFGGHNAVVCFKKWEEA</sequence>
<name>A0A0R2I164_CARDV</name>
<accession>A0A0R2I164</accession>
<dbReference type="CDD" id="cd00834">
    <property type="entry name" value="KAS_I_II"/>
    <property type="match status" value="1"/>
</dbReference>
<evidence type="ECO:0000256" key="8">
    <source>
        <dbReference type="ARBA" id="ARBA00023098"/>
    </source>
</evidence>
<dbReference type="PATRIC" id="fig|1449336.4.peg.1420"/>
<keyword evidence="7" id="KW-0276">Fatty acid metabolism</keyword>
<dbReference type="Gene3D" id="3.40.47.10">
    <property type="match status" value="2"/>
</dbReference>
<dbReference type="InterPro" id="IPR014030">
    <property type="entry name" value="Ketoacyl_synth_N"/>
</dbReference>
<evidence type="ECO:0000313" key="18">
    <source>
        <dbReference type="EMBL" id="KRN56277.1"/>
    </source>
</evidence>
<evidence type="ECO:0000256" key="5">
    <source>
        <dbReference type="ARBA" id="ARBA00022516"/>
    </source>
</evidence>
<dbReference type="FunFam" id="3.40.47.10:FF:000009">
    <property type="entry name" value="3-oxoacyl-[acyl-carrier-protein] synthase 2"/>
    <property type="match status" value="1"/>
</dbReference>
<comment type="pathway">
    <text evidence="1 14">Lipid metabolism; fatty acid biosynthesis.</text>
</comment>
<dbReference type="PANTHER" id="PTHR11712:SF336">
    <property type="entry name" value="3-OXOACYL-[ACYL-CARRIER-PROTEIN] SYNTHASE, MITOCHONDRIAL"/>
    <property type="match status" value="1"/>
</dbReference>
<dbReference type="PANTHER" id="PTHR11712">
    <property type="entry name" value="POLYKETIDE SYNTHASE-RELATED"/>
    <property type="match status" value="1"/>
</dbReference>
<evidence type="ECO:0000259" key="17">
    <source>
        <dbReference type="PROSITE" id="PS52004"/>
    </source>
</evidence>
<evidence type="ECO:0000256" key="10">
    <source>
        <dbReference type="ARBA" id="ARBA00023315"/>
    </source>
</evidence>
<feature type="active site" description="For beta-ketoacyl synthase activity" evidence="15">
    <location>
        <position position="162"/>
    </location>
</feature>
<dbReference type="PROSITE" id="PS52004">
    <property type="entry name" value="KS3_2"/>
    <property type="match status" value="1"/>
</dbReference>
<dbReference type="GO" id="GO:0005829">
    <property type="term" value="C:cytosol"/>
    <property type="evidence" value="ECO:0007669"/>
    <property type="project" value="TreeGrafter"/>
</dbReference>
<evidence type="ECO:0000256" key="2">
    <source>
        <dbReference type="ARBA" id="ARBA00008467"/>
    </source>
</evidence>
<dbReference type="SUPFAM" id="SSF53901">
    <property type="entry name" value="Thiolase-like"/>
    <property type="match status" value="2"/>
</dbReference>
<evidence type="ECO:0000256" key="7">
    <source>
        <dbReference type="ARBA" id="ARBA00022832"/>
    </source>
</evidence>
<keyword evidence="9 14" id="KW-0275">Fatty acid biosynthesis</keyword>
<dbReference type="EMBL" id="JQBS01000032">
    <property type="protein sequence ID" value="KRN56277.1"/>
    <property type="molecule type" value="Genomic_DNA"/>
</dbReference>
<evidence type="ECO:0000256" key="11">
    <source>
        <dbReference type="ARBA" id="ARBA00024006"/>
    </source>
</evidence>
<evidence type="ECO:0000256" key="12">
    <source>
        <dbReference type="ARBA" id="ARBA00047318"/>
    </source>
</evidence>
<comment type="catalytic activity">
    <reaction evidence="13 14">
        <text>a fatty acyl-[ACP] + malonyl-[ACP] + H(+) = a 3-oxoacyl-[ACP] + holo-[ACP] + CO2</text>
        <dbReference type="Rhea" id="RHEA:22836"/>
        <dbReference type="Rhea" id="RHEA-COMP:9623"/>
        <dbReference type="Rhea" id="RHEA-COMP:9685"/>
        <dbReference type="Rhea" id="RHEA-COMP:9916"/>
        <dbReference type="Rhea" id="RHEA-COMP:14125"/>
        <dbReference type="ChEBI" id="CHEBI:15378"/>
        <dbReference type="ChEBI" id="CHEBI:16526"/>
        <dbReference type="ChEBI" id="CHEBI:64479"/>
        <dbReference type="ChEBI" id="CHEBI:78449"/>
        <dbReference type="ChEBI" id="CHEBI:78776"/>
        <dbReference type="ChEBI" id="CHEBI:138651"/>
    </reaction>
</comment>
<gene>
    <name evidence="18" type="ORF">IV74_GL001390</name>
</gene>
<dbReference type="NCBIfam" id="NF005589">
    <property type="entry name" value="PRK07314.1"/>
    <property type="match status" value="1"/>
</dbReference>
<evidence type="ECO:0000256" key="6">
    <source>
        <dbReference type="ARBA" id="ARBA00022679"/>
    </source>
</evidence>
<feature type="domain" description="Ketosynthase family 3 (KS3)" evidence="17">
    <location>
        <begin position="1"/>
        <end position="409"/>
    </location>
</feature>
<dbReference type="EC" id="2.3.1.179" evidence="3 14"/>
<dbReference type="InterPro" id="IPR017568">
    <property type="entry name" value="3-oxoacyl-ACP_synth-2"/>
</dbReference>
<evidence type="ECO:0000256" key="1">
    <source>
        <dbReference type="ARBA" id="ARBA00005194"/>
    </source>
</evidence>
<dbReference type="GeneID" id="89588660"/>
<evidence type="ECO:0000313" key="19">
    <source>
        <dbReference type="Proteomes" id="UP000051658"/>
    </source>
</evidence>
<dbReference type="GO" id="GO:0004315">
    <property type="term" value="F:3-oxoacyl-[acyl-carrier-protein] synthase activity"/>
    <property type="evidence" value="ECO:0007669"/>
    <property type="project" value="UniProtKB-UniRule"/>
</dbReference>
<dbReference type="RefSeq" id="WP_034570223.1">
    <property type="nucleotide sequence ID" value="NZ_JQBS01000032.1"/>
</dbReference>
<keyword evidence="6 14" id="KW-0808">Transferase</keyword>
<comment type="caution">
    <text evidence="18">The sequence shown here is derived from an EMBL/GenBank/DDBJ whole genome shotgun (WGS) entry which is preliminary data.</text>
</comment>
<dbReference type="SMART" id="SM00825">
    <property type="entry name" value="PKS_KS"/>
    <property type="match status" value="1"/>
</dbReference>
<dbReference type="AlphaFoldDB" id="A0A0R2I164"/>
<dbReference type="NCBIfam" id="TIGR03150">
    <property type="entry name" value="fabF"/>
    <property type="match status" value="1"/>
</dbReference>
<dbReference type="eggNOG" id="COG0304">
    <property type="taxonomic scope" value="Bacteria"/>
</dbReference>